<dbReference type="KEGG" id="nag:AArcMg_2359"/>
<accession>A0A346PS58</accession>
<dbReference type="EMBL" id="CP027033">
    <property type="protein sequence ID" value="AXR82353.1"/>
    <property type="molecule type" value="Genomic_DNA"/>
</dbReference>
<gene>
    <name evidence="1" type="ORF">AArcMg_2359</name>
</gene>
<reference evidence="2" key="1">
    <citation type="submission" date="2018-02" db="EMBL/GenBank/DDBJ databases">
        <title>Phenotypic and genomic properties of facultatively anaerobic sulfur-reducing natronoarchaea from hypersaline soda lakes.</title>
        <authorList>
            <person name="Sorokin D.Y."/>
            <person name="Kublanov I.V."/>
            <person name="Roman P."/>
            <person name="Sinninghe Damste J.S."/>
            <person name="Golyshin P.N."/>
            <person name="Rojo D."/>
            <person name="Ciordia S."/>
            <person name="Mena M.D.C."/>
            <person name="Ferrer M."/>
            <person name="Messina E."/>
            <person name="Smedile F."/>
            <person name="La Spada G."/>
            <person name="La Cono V."/>
            <person name="Yakimov M.M."/>
        </authorList>
    </citation>
    <scope>NUCLEOTIDE SEQUENCE [LARGE SCALE GENOMIC DNA]</scope>
    <source>
        <strain evidence="2">AArc-Mg</strain>
    </source>
</reference>
<dbReference type="Proteomes" id="UP000258613">
    <property type="component" value="Chromosome"/>
</dbReference>
<dbReference type="AlphaFoldDB" id="A0A346PS58"/>
<dbReference type="RefSeq" id="WP_117368992.1">
    <property type="nucleotide sequence ID" value="NZ_CP027033.1"/>
</dbReference>
<evidence type="ECO:0000313" key="1">
    <source>
        <dbReference type="EMBL" id="AXR82353.1"/>
    </source>
</evidence>
<dbReference type="OrthoDB" id="216982at2157"/>
<evidence type="ECO:0000313" key="2">
    <source>
        <dbReference type="Proteomes" id="UP000258613"/>
    </source>
</evidence>
<keyword evidence="2" id="KW-1185">Reference proteome</keyword>
<protein>
    <submittedName>
        <fullName evidence="1">Integrase domain-containing protein</fullName>
    </submittedName>
</protein>
<name>A0A346PS58_9EURY</name>
<organism evidence="1 2">
    <name type="scientific">Natrarchaeobaculum sulfurireducens</name>
    <dbReference type="NCBI Taxonomy" id="2044521"/>
    <lineage>
        <taxon>Archaea</taxon>
        <taxon>Methanobacteriati</taxon>
        <taxon>Methanobacteriota</taxon>
        <taxon>Stenosarchaea group</taxon>
        <taxon>Halobacteria</taxon>
        <taxon>Halobacteriales</taxon>
        <taxon>Natrialbaceae</taxon>
        <taxon>Natrarchaeobaculum</taxon>
    </lineage>
</organism>
<dbReference type="GeneID" id="37642847"/>
<sequence length="68" mass="7899">MTDDGWRCLDFHNLRRTWATALATADADPLLMIGCNGWNVLETFLEHYRGTYSPEAQQREREKVAWLG</sequence>
<proteinExistence type="predicted"/>